<evidence type="ECO:0000259" key="10">
    <source>
        <dbReference type="Pfam" id="PF01909"/>
    </source>
</evidence>
<dbReference type="Gene3D" id="3.30.460.10">
    <property type="entry name" value="Beta Polymerase, domain 2"/>
    <property type="match status" value="1"/>
</dbReference>
<evidence type="ECO:0000313" key="12">
    <source>
        <dbReference type="Proteomes" id="UP000177187"/>
    </source>
</evidence>
<evidence type="ECO:0000256" key="7">
    <source>
        <dbReference type="ARBA" id="ARBA00022840"/>
    </source>
</evidence>
<keyword evidence="8" id="KW-0460">Magnesium</keyword>
<evidence type="ECO:0000256" key="8">
    <source>
        <dbReference type="ARBA" id="ARBA00022842"/>
    </source>
</evidence>
<keyword evidence="2" id="KW-1277">Toxin-antitoxin system</keyword>
<dbReference type="GO" id="GO:0005524">
    <property type="term" value="F:ATP binding"/>
    <property type="evidence" value="ECO:0007669"/>
    <property type="project" value="UniProtKB-KW"/>
</dbReference>
<evidence type="ECO:0000256" key="5">
    <source>
        <dbReference type="ARBA" id="ARBA00022723"/>
    </source>
</evidence>
<dbReference type="Pfam" id="PF01909">
    <property type="entry name" value="NTP_transf_2"/>
    <property type="match status" value="1"/>
</dbReference>
<accession>A0A1F5EXI9</accession>
<keyword evidence="6" id="KW-0547">Nucleotide-binding</keyword>
<dbReference type="PANTHER" id="PTHR33571">
    <property type="entry name" value="SSL8005 PROTEIN"/>
    <property type="match status" value="1"/>
</dbReference>
<evidence type="ECO:0000256" key="9">
    <source>
        <dbReference type="ARBA" id="ARBA00038276"/>
    </source>
</evidence>
<name>A0A1F5EXI9_9BACT</name>
<dbReference type="GO" id="GO:0046872">
    <property type="term" value="F:metal ion binding"/>
    <property type="evidence" value="ECO:0007669"/>
    <property type="project" value="UniProtKB-KW"/>
</dbReference>
<dbReference type="GO" id="GO:0016779">
    <property type="term" value="F:nucleotidyltransferase activity"/>
    <property type="evidence" value="ECO:0007669"/>
    <property type="project" value="UniProtKB-KW"/>
</dbReference>
<evidence type="ECO:0000256" key="4">
    <source>
        <dbReference type="ARBA" id="ARBA00022695"/>
    </source>
</evidence>
<dbReference type="CDD" id="cd05403">
    <property type="entry name" value="NT_KNTase_like"/>
    <property type="match status" value="1"/>
</dbReference>
<dbReference type="AlphaFoldDB" id="A0A1F5EXI9"/>
<dbReference type="PANTHER" id="PTHR33571:SF12">
    <property type="entry name" value="BSL3053 PROTEIN"/>
    <property type="match status" value="1"/>
</dbReference>
<dbReference type="STRING" id="1817816.A2Y64_09330"/>
<evidence type="ECO:0000256" key="2">
    <source>
        <dbReference type="ARBA" id="ARBA00022649"/>
    </source>
</evidence>
<evidence type="ECO:0000256" key="6">
    <source>
        <dbReference type="ARBA" id="ARBA00022741"/>
    </source>
</evidence>
<gene>
    <name evidence="11" type="ORF">A2Y64_09330</name>
</gene>
<reference evidence="11 12" key="1">
    <citation type="journal article" date="2016" name="Nat. Commun.">
        <title>Thousands of microbial genomes shed light on interconnected biogeochemical processes in an aquifer system.</title>
        <authorList>
            <person name="Anantharaman K."/>
            <person name="Brown C.T."/>
            <person name="Hug L.A."/>
            <person name="Sharon I."/>
            <person name="Castelle C.J."/>
            <person name="Probst A.J."/>
            <person name="Thomas B.C."/>
            <person name="Singh A."/>
            <person name="Wilkins M.J."/>
            <person name="Karaoz U."/>
            <person name="Brodie E.L."/>
            <person name="Williams K.H."/>
            <person name="Hubbard S.S."/>
            <person name="Banfield J.F."/>
        </authorList>
    </citation>
    <scope>NUCLEOTIDE SEQUENCE [LARGE SCALE GENOMIC DNA]</scope>
</reference>
<dbReference type="EMBL" id="MFAF01000131">
    <property type="protein sequence ID" value="OGD72123.1"/>
    <property type="molecule type" value="Genomic_DNA"/>
</dbReference>
<dbReference type="SUPFAM" id="SSF81301">
    <property type="entry name" value="Nucleotidyltransferase"/>
    <property type="match status" value="1"/>
</dbReference>
<dbReference type="InterPro" id="IPR002934">
    <property type="entry name" value="Polymerase_NTP_transf_dom"/>
</dbReference>
<protein>
    <recommendedName>
        <fullName evidence="10">Polymerase nucleotidyl transferase domain-containing protein</fullName>
    </recommendedName>
</protein>
<feature type="domain" description="Polymerase nucleotidyl transferase" evidence="10">
    <location>
        <begin position="10"/>
        <end position="88"/>
    </location>
</feature>
<dbReference type="Proteomes" id="UP000177187">
    <property type="component" value="Unassembled WGS sequence"/>
</dbReference>
<evidence type="ECO:0000256" key="3">
    <source>
        <dbReference type="ARBA" id="ARBA00022679"/>
    </source>
</evidence>
<dbReference type="InterPro" id="IPR052038">
    <property type="entry name" value="Type-VII_TA_antitoxin"/>
</dbReference>
<keyword evidence="7" id="KW-0067">ATP-binding</keyword>
<keyword evidence="4" id="KW-0548">Nucleotidyltransferase</keyword>
<comment type="similarity">
    <text evidence="9">Belongs to the MntA antitoxin family.</text>
</comment>
<evidence type="ECO:0000313" key="11">
    <source>
        <dbReference type="EMBL" id="OGD72123.1"/>
    </source>
</evidence>
<keyword evidence="5" id="KW-0479">Metal-binding</keyword>
<comment type="caution">
    <text evidence="11">The sequence shown here is derived from an EMBL/GenBank/DDBJ whole genome shotgun (WGS) entry which is preliminary data.</text>
</comment>
<sequence length="101" mass="11459">MLNVPEEELRRLCGRWGIQRLSLFGSVLRGESGPESDLDLLVEFEAGAQITLLDFVNIRGELGRLFDRRIDLISKRGLKNSGNALRREEILSTARTIYEKA</sequence>
<dbReference type="InterPro" id="IPR043519">
    <property type="entry name" value="NT_sf"/>
</dbReference>
<organism evidence="11 12">
    <name type="scientific">Candidatus Coatesbacteria bacterium RBG_13_66_14</name>
    <dbReference type="NCBI Taxonomy" id="1817816"/>
    <lineage>
        <taxon>Bacteria</taxon>
        <taxon>Candidatus Coatesiibacteriota</taxon>
    </lineage>
</organism>
<keyword evidence="3" id="KW-0808">Transferase</keyword>
<comment type="cofactor">
    <cofactor evidence="1">
        <name>Mg(2+)</name>
        <dbReference type="ChEBI" id="CHEBI:18420"/>
    </cofactor>
</comment>
<proteinExistence type="inferred from homology"/>
<evidence type="ECO:0000256" key="1">
    <source>
        <dbReference type="ARBA" id="ARBA00001946"/>
    </source>
</evidence>